<comment type="subcellular location">
    <subcellularLocation>
        <location evidence="2">Cell membrane</location>
        <topology evidence="2">Single-pass type II membrane protein</topology>
    </subcellularLocation>
    <subcellularLocation>
        <location evidence="9">Membrane</location>
        <topology evidence="9">Single-pass type II membrane protein</topology>
    </subcellularLocation>
</comment>
<dbReference type="InterPro" id="IPR019757">
    <property type="entry name" value="Pept_S26A_signal_pept_1_Lys-AS"/>
</dbReference>
<dbReference type="InterPro" id="IPR019758">
    <property type="entry name" value="Pept_S26A_signal_pept_1_CS"/>
</dbReference>
<dbReference type="Pfam" id="PF10502">
    <property type="entry name" value="Peptidase_S26"/>
    <property type="match status" value="1"/>
</dbReference>
<dbReference type="InterPro" id="IPR019533">
    <property type="entry name" value="Peptidase_S26"/>
</dbReference>
<dbReference type="PRINTS" id="PR00727">
    <property type="entry name" value="LEADERPTASE"/>
</dbReference>
<dbReference type="GO" id="GO:0004252">
    <property type="term" value="F:serine-type endopeptidase activity"/>
    <property type="evidence" value="ECO:0007669"/>
    <property type="project" value="InterPro"/>
</dbReference>
<gene>
    <name evidence="11" type="primary">lepB</name>
    <name evidence="11" type="ORF">I8U20_09525</name>
</gene>
<dbReference type="NCBIfam" id="TIGR02227">
    <property type="entry name" value="sigpep_I_bact"/>
    <property type="match status" value="1"/>
</dbReference>
<evidence type="ECO:0000256" key="7">
    <source>
        <dbReference type="PIRSR" id="PIRSR600223-1"/>
    </source>
</evidence>
<feature type="active site" evidence="7">
    <location>
        <position position="45"/>
    </location>
</feature>
<dbReference type="AlphaFoldDB" id="A0A8I1ADY9"/>
<dbReference type="PROSITE" id="PS00760">
    <property type="entry name" value="SPASE_I_2"/>
    <property type="match status" value="1"/>
</dbReference>
<evidence type="ECO:0000256" key="4">
    <source>
        <dbReference type="ARBA" id="ARBA00013208"/>
    </source>
</evidence>
<keyword evidence="8" id="KW-0472">Membrane</keyword>
<proteinExistence type="inferred from homology"/>
<feature type="domain" description="Peptidase S26" evidence="10">
    <location>
        <begin position="15"/>
        <end position="167"/>
    </location>
</feature>
<dbReference type="InterPro" id="IPR000223">
    <property type="entry name" value="Pept_S26A_signal_pept_1"/>
</dbReference>
<dbReference type="Proteomes" id="UP000633619">
    <property type="component" value="Unassembled WGS sequence"/>
</dbReference>
<dbReference type="InterPro" id="IPR036286">
    <property type="entry name" value="LexA/Signal_pep-like_sf"/>
</dbReference>
<name>A0A8I1ADY9_THEIN</name>
<evidence type="ECO:0000313" key="11">
    <source>
        <dbReference type="EMBL" id="MBH8595569.1"/>
    </source>
</evidence>
<dbReference type="PANTHER" id="PTHR43390:SF1">
    <property type="entry name" value="CHLOROPLAST PROCESSING PEPTIDASE"/>
    <property type="match status" value="1"/>
</dbReference>
<comment type="caution">
    <text evidence="11">The sequence shown here is derived from an EMBL/GenBank/DDBJ whole genome shotgun (WGS) entry which is preliminary data.</text>
</comment>
<dbReference type="GO" id="GO:0005886">
    <property type="term" value="C:plasma membrane"/>
    <property type="evidence" value="ECO:0007669"/>
    <property type="project" value="UniProtKB-SubCell"/>
</dbReference>
<dbReference type="EMBL" id="JAECVW010000005">
    <property type="protein sequence ID" value="MBH8595569.1"/>
    <property type="molecule type" value="Genomic_DNA"/>
</dbReference>
<keyword evidence="8" id="KW-1133">Transmembrane helix</keyword>
<evidence type="ECO:0000256" key="2">
    <source>
        <dbReference type="ARBA" id="ARBA00004401"/>
    </source>
</evidence>
<evidence type="ECO:0000259" key="10">
    <source>
        <dbReference type="Pfam" id="PF10502"/>
    </source>
</evidence>
<organism evidence="11 12">
    <name type="scientific">Thermoactinomyces intermedius</name>
    <dbReference type="NCBI Taxonomy" id="2024"/>
    <lineage>
        <taxon>Bacteria</taxon>
        <taxon>Bacillati</taxon>
        <taxon>Bacillota</taxon>
        <taxon>Bacilli</taxon>
        <taxon>Bacillales</taxon>
        <taxon>Thermoactinomycetaceae</taxon>
        <taxon>Thermoactinomyces</taxon>
    </lineage>
</organism>
<dbReference type="RefSeq" id="WP_181732342.1">
    <property type="nucleotide sequence ID" value="NZ_JACEIR010000007.1"/>
</dbReference>
<dbReference type="GO" id="GO:0009003">
    <property type="term" value="F:signal peptidase activity"/>
    <property type="evidence" value="ECO:0007669"/>
    <property type="project" value="UniProtKB-EC"/>
</dbReference>
<feature type="transmembrane region" description="Helical" evidence="8">
    <location>
        <begin position="17"/>
        <end position="37"/>
    </location>
</feature>
<evidence type="ECO:0000256" key="1">
    <source>
        <dbReference type="ARBA" id="ARBA00000677"/>
    </source>
</evidence>
<keyword evidence="5 8" id="KW-0645">Protease</keyword>
<sequence length="181" mass="20618">MADTKSSSSEWYKVLEWVVAIALAVIIAAGIRTFLFVPYEVHGASMEPTLQGDELLIVNKLIYRVDQPDYGDIVVFHTDEKRDFIKRVIGLPGDQIAIKDGKVYRNGKPLEEPYIYEPMNFNMEEEVTVPEGHIYVLGDNRNNSKDSRRIGPVKIDAVVGRADLIIWPLDRMHFLTQQGKQ</sequence>
<dbReference type="SUPFAM" id="SSF51306">
    <property type="entry name" value="LexA/Signal peptidase"/>
    <property type="match status" value="1"/>
</dbReference>
<dbReference type="Gene3D" id="2.10.109.10">
    <property type="entry name" value="Umud Fragment, subunit A"/>
    <property type="match status" value="1"/>
</dbReference>
<keyword evidence="8" id="KW-0812">Transmembrane</keyword>
<dbReference type="CDD" id="cd06530">
    <property type="entry name" value="S26_SPase_I"/>
    <property type="match status" value="1"/>
</dbReference>
<dbReference type="PROSITE" id="PS00501">
    <property type="entry name" value="SPASE_I_1"/>
    <property type="match status" value="1"/>
</dbReference>
<evidence type="ECO:0000256" key="9">
    <source>
        <dbReference type="RuleBase" id="RU362042"/>
    </source>
</evidence>
<evidence type="ECO:0000256" key="5">
    <source>
        <dbReference type="ARBA" id="ARBA00022670"/>
    </source>
</evidence>
<accession>A0A8I1ADY9</accession>
<evidence type="ECO:0000313" key="12">
    <source>
        <dbReference type="Proteomes" id="UP000633619"/>
    </source>
</evidence>
<comment type="catalytic activity">
    <reaction evidence="1 8">
        <text>Cleavage of hydrophobic, N-terminal signal or leader sequences from secreted and periplasmic proteins.</text>
        <dbReference type="EC" id="3.4.21.89"/>
    </reaction>
</comment>
<protein>
    <recommendedName>
        <fullName evidence="4 8">Signal peptidase I</fullName>
        <ecNumber evidence="4 8">3.4.21.89</ecNumber>
    </recommendedName>
</protein>
<feature type="active site" evidence="7">
    <location>
        <position position="86"/>
    </location>
</feature>
<dbReference type="PANTHER" id="PTHR43390">
    <property type="entry name" value="SIGNAL PEPTIDASE I"/>
    <property type="match status" value="1"/>
</dbReference>
<comment type="similarity">
    <text evidence="3 9">Belongs to the peptidase S26 family.</text>
</comment>
<dbReference type="PROSITE" id="PS00761">
    <property type="entry name" value="SPASE_I_3"/>
    <property type="match status" value="1"/>
</dbReference>
<dbReference type="InterPro" id="IPR019756">
    <property type="entry name" value="Pept_S26A_signal_pept_1_Ser-AS"/>
</dbReference>
<evidence type="ECO:0000256" key="6">
    <source>
        <dbReference type="ARBA" id="ARBA00022801"/>
    </source>
</evidence>
<evidence type="ECO:0000256" key="8">
    <source>
        <dbReference type="RuleBase" id="RU003993"/>
    </source>
</evidence>
<evidence type="ECO:0000256" key="3">
    <source>
        <dbReference type="ARBA" id="ARBA00009370"/>
    </source>
</evidence>
<keyword evidence="12" id="KW-1185">Reference proteome</keyword>
<reference evidence="11 12" key="1">
    <citation type="submission" date="2020-12" db="EMBL/GenBank/DDBJ databases">
        <title>WGS of Thermoactinomyces spp.</title>
        <authorList>
            <person name="Cheng K."/>
        </authorList>
    </citation>
    <scope>NUCLEOTIDE SEQUENCE [LARGE SCALE GENOMIC DNA]</scope>
    <source>
        <strain evidence="12">CICC 10671\DSM 43846</strain>
    </source>
</reference>
<dbReference type="GO" id="GO:0006465">
    <property type="term" value="P:signal peptide processing"/>
    <property type="evidence" value="ECO:0007669"/>
    <property type="project" value="InterPro"/>
</dbReference>
<dbReference type="EC" id="3.4.21.89" evidence="4 8"/>
<keyword evidence="6 8" id="KW-0378">Hydrolase</keyword>